<proteinExistence type="predicted"/>
<keyword evidence="3" id="KW-1185">Reference proteome</keyword>
<feature type="compositionally biased region" description="Low complexity" evidence="1">
    <location>
        <begin position="75"/>
        <end position="88"/>
    </location>
</feature>
<accession>A0ABD6EIW2</accession>
<sequence>MSSGTLWAAVFFPVSNEYSVVNTKDCKGVIEQGRMVKIMYEKLYEAKILALSVNQKELDQFIDESIQEQRKLQFAAATTAGQPTGTEPAPKKQRRSSRIAMSSTNAGNTPSSVRKSPRMTRATRKTPETGGIILDEHQPTSVQRRLRKRKSTGSTVSPSLSTILIEDESTRSEVHHVDDEKKVWQMLLEMKRRVTVLETEVTTLKRKLNDMVCTNITNQTCFGVRDSTAAEHGVPKHADCTFKGEGSPAFLGESKKTDNDVSIKTESALNNKVVGAFGGDHEMLVLANEVKAESTSFHFGKPDKLAMDTAPELYNIELHYVKDCTEKIKNDEELLIIEAYPPYKDSRTTGPRHNCTVTIAEEVVASLVDTVVKNVDHPISDSRYLQNPETAQEVSKRNDIFLKNRTDISNSDDVGGSYKPNGRTMEGGCFGGSVVSSNGSVVGTAVEDANKISCATETTKSHSLGTSALINGISQ</sequence>
<evidence type="ECO:0000313" key="2">
    <source>
        <dbReference type="EMBL" id="MFH4979152.1"/>
    </source>
</evidence>
<dbReference type="AlphaFoldDB" id="A0ABD6EIW2"/>
<evidence type="ECO:0000313" key="3">
    <source>
        <dbReference type="Proteomes" id="UP001608902"/>
    </source>
</evidence>
<name>A0ABD6EIW2_9BILA</name>
<feature type="compositionally biased region" description="Basic residues" evidence="1">
    <location>
        <begin position="115"/>
        <end position="124"/>
    </location>
</feature>
<feature type="compositionally biased region" description="Polar residues" evidence="1">
    <location>
        <begin position="99"/>
        <end position="114"/>
    </location>
</feature>
<organism evidence="2 3">
    <name type="scientific">Gnathostoma spinigerum</name>
    <dbReference type="NCBI Taxonomy" id="75299"/>
    <lineage>
        <taxon>Eukaryota</taxon>
        <taxon>Metazoa</taxon>
        <taxon>Ecdysozoa</taxon>
        <taxon>Nematoda</taxon>
        <taxon>Chromadorea</taxon>
        <taxon>Rhabditida</taxon>
        <taxon>Spirurina</taxon>
        <taxon>Gnathostomatomorpha</taxon>
        <taxon>Gnathostomatoidea</taxon>
        <taxon>Gnathostomatidae</taxon>
        <taxon>Gnathostoma</taxon>
    </lineage>
</organism>
<gene>
    <name evidence="2" type="ORF">AB6A40_005861</name>
</gene>
<dbReference type="EMBL" id="JBGFUD010003904">
    <property type="protein sequence ID" value="MFH4979152.1"/>
    <property type="molecule type" value="Genomic_DNA"/>
</dbReference>
<dbReference type="Proteomes" id="UP001608902">
    <property type="component" value="Unassembled WGS sequence"/>
</dbReference>
<protein>
    <submittedName>
        <fullName evidence="2">Uncharacterized protein</fullName>
    </submittedName>
</protein>
<reference evidence="2 3" key="1">
    <citation type="submission" date="2024-08" db="EMBL/GenBank/DDBJ databases">
        <title>Gnathostoma spinigerum genome.</title>
        <authorList>
            <person name="Gonzalez-Bertolin B."/>
            <person name="Monzon S."/>
            <person name="Zaballos A."/>
            <person name="Jimenez P."/>
            <person name="Dekumyoy P."/>
            <person name="Varona S."/>
            <person name="Cuesta I."/>
            <person name="Sumanam S."/>
            <person name="Adisakwattana P."/>
            <person name="Gasser R.B."/>
            <person name="Hernandez-Gonzalez A."/>
            <person name="Young N.D."/>
            <person name="Perteguer M.J."/>
        </authorList>
    </citation>
    <scope>NUCLEOTIDE SEQUENCE [LARGE SCALE GENOMIC DNA]</scope>
    <source>
        <strain evidence="2">AL3</strain>
        <tissue evidence="2">Liver</tissue>
    </source>
</reference>
<comment type="caution">
    <text evidence="2">The sequence shown here is derived from an EMBL/GenBank/DDBJ whole genome shotgun (WGS) entry which is preliminary data.</text>
</comment>
<feature type="region of interest" description="Disordered" evidence="1">
    <location>
        <begin position="75"/>
        <end position="126"/>
    </location>
</feature>
<evidence type="ECO:0000256" key="1">
    <source>
        <dbReference type="SAM" id="MobiDB-lite"/>
    </source>
</evidence>